<sequence>MPAQDRGDIRHNIILELALARSRDGDKPFSEAMMCRVASFVVVDYWRKLKRKPTILSIDSEIEDGDGNTTELIETIADDRAIDLEAWLDARTFLLG</sequence>
<dbReference type="AlphaFoldDB" id="X1KDD3"/>
<protein>
    <submittedName>
        <fullName evidence="1">Uncharacterized protein</fullName>
    </submittedName>
</protein>
<proteinExistence type="predicted"/>
<evidence type="ECO:0000313" key="1">
    <source>
        <dbReference type="EMBL" id="GAI04673.1"/>
    </source>
</evidence>
<name>X1KDD3_9ZZZZ</name>
<feature type="non-terminal residue" evidence="1">
    <location>
        <position position="96"/>
    </location>
</feature>
<organism evidence="1">
    <name type="scientific">marine sediment metagenome</name>
    <dbReference type="NCBI Taxonomy" id="412755"/>
    <lineage>
        <taxon>unclassified sequences</taxon>
        <taxon>metagenomes</taxon>
        <taxon>ecological metagenomes</taxon>
    </lineage>
</organism>
<gene>
    <name evidence="1" type="ORF">S06H3_23138</name>
</gene>
<comment type="caution">
    <text evidence="1">The sequence shown here is derived from an EMBL/GenBank/DDBJ whole genome shotgun (WGS) entry which is preliminary data.</text>
</comment>
<dbReference type="EMBL" id="BARV01012516">
    <property type="protein sequence ID" value="GAI04673.1"/>
    <property type="molecule type" value="Genomic_DNA"/>
</dbReference>
<reference evidence="1" key="1">
    <citation type="journal article" date="2014" name="Front. Microbiol.">
        <title>High frequency of phylogenetically diverse reductive dehalogenase-homologous genes in deep subseafloor sedimentary metagenomes.</title>
        <authorList>
            <person name="Kawai M."/>
            <person name="Futagami T."/>
            <person name="Toyoda A."/>
            <person name="Takaki Y."/>
            <person name="Nishi S."/>
            <person name="Hori S."/>
            <person name="Arai W."/>
            <person name="Tsubouchi T."/>
            <person name="Morono Y."/>
            <person name="Uchiyama I."/>
            <person name="Ito T."/>
            <person name="Fujiyama A."/>
            <person name="Inagaki F."/>
            <person name="Takami H."/>
        </authorList>
    </citation>
    <scope>NUCLEOTIDE SEQUENCE</scope>
    <source>
        <strain evidence="1">Expedition CK06-06</strain>
    </source>
</reference>
<accession>X1KDD3</accession>